<reference evidence="5 6" key="1">
    <citation type="journal article" date="2018" name="BMC Genomics">
        <title>Genomic evidence for intraspecific hybridization in a clonal and extremely halotolerant yeast.</title>
        <authorList>
            <person name="Gostincar C."/>
            <person name="Stajich J.E."/>
            <person name="Zupancic J."/>
            <person name="Zalar P."/>
            <person name="Gunde-Cimerman N."/>
        </authorList>
    </citation>
    <scope>NUCLEOTIDE SEQUENCE [LARGE SCALE GENOMIC DNA]</scope>
    <source>
        <strain evidence="5 6">EXF-2682</strain>
    </source>
</reference>
<dbReference type="Proteomes" id="UP000269276">
    <property type="component" value="Unassembled WGS sequence"/>
</dbReference>
<evidence type="ECO:0000256" key="3">
    <source>
        <dbReference type="SAM" id="MobiDB-lite"/>
    </source>
</evidence>
<feature type="region of interest" description="Disordered" evidence="3">
    <location>
        <begin position="426"/>
        <end position="666"/>
    </location>
</feature>
<feature type="compositionally biased region" description="Pro residues" evidence="3">
    <location>
        <begin position="55"/>
        <end position="71"/>
    </location>
</feature>
<dbReference type="InterPro" id="IPR028942">
    <property type="entry name" value="WHIM1_dom"/>
</dbReference>
<evidence type="ECO:0000313" key="6">
    <source>
        <dbReference type="Proteomes" id="UP000269276"/>
    </source>
</evidence>
<evidence type="ECO:0000256" key="2">
    <source>
        <dbReference type="ARBA" id="ARBA00023242"/>
    </source>
</evidence>
<feature type="compositionally biased region" description="Polar residues" evidence="3">
    <location>
        <begin position="564"/>
        <end position="580"/>
    </location>
</feature>
<dbReference type="PANTHER" id="PTHR42107:SF1">
    <property type="entry name" value="WHIM1 DOMAIN-CONTAINING PROTEIN"/>
    <property type="match status" value="1"/>
</dbReference>
<accession>A0A3M7BZX3</accession>
<comment type="caution">
    <text evidence="5">The sequence shown here is derived from an EMBL/GenBank/DDBJ whole genome shotgun (WGS) entry which is preliminary data.</text>
</comment>
<feature type="compositionally biased region" description="Pro residues" evidence="3">
    <location>
        <begin position="657"/>
        <end position="666"/>
    </location>
</feature>
<feature type="region of interest" description="Disordered" evidence="3">
    <location>
        <begin position="11"/>
        <end position="78"/>
    </location>
</feature>
<feature type="compositionally biased region" description="Acidic residues" evidence="3">
    <location>
        <begin position="466"/>
        <end position="514"/>
    </location>
</feature>
<dbReference type="EMBL" id="QWIP01001538">
    <property type="protein sequence ID" value="RMY45329.1"/>
    <property type="molecule type" value="Genomic_DNA"/>
</dbReference>
<dbReference type="PANTHER" id="PTHR42107">
    <property type="entry name" value="YALI0D24453P"/>
    <property type="match status" value="1"/>
</dbReference>
<feature type="region of interest" description="Disordered" evidence="3">
    <location>
        <begin position="356"/>
        <end position="407"/>
    </location>
</feature>
<feature type="compositionally biased region" description="Low complexity" evidence="3">
    <location>
        <begin position="606"/>
        <end position="650"/>
    </location>
</feature>
<comment type="subcellular location">
    <subcellularLocation>
        <location evidence="1">Nucleus</location>
    </subcellularLocation>
</comment>
<keyword evidence="2" id="KW-0539">Nucleus</keyword>
<feature type="compositionally biased region" description="Polar residues" evidence="3">
    <location>
        <begin position="432"/>
        <end position="442"/>
    </location>
</feature>
<dbReference type="VEuPathDB" id="FungiDB:BTJ68_07614"/>
<dbReference type="Pfam" id="PF15612">
    <property type="entry name" value="WHIM1"/>
    <property type="match status" value="1"/>
</dbReference>
<feature type="domain" description="WHIM1" evidence="4">
    <location>
        <begin position="162"/>
        <end position="206"/>
    </location>
</feature>
<dbReference type="OrthoDB" id="349045at2759"/>
<sequence length="666" mass="73194">MKSFANSLHFLDTPATAMADDKDSDSSGLSSAGEEEIQKLAPIFVNAKKANKQRYPPPHVSPPRPKRPPSPPREEQFADNPDIAFLVMFRSRFNEAMPSKLSQMGPQDIERGVTDQPPSPQVESLLCALLALVLNRKKPVERGHHGRALEECISTMKPQWPLSWHGINPLHGPRDFTSMPPSERLNLLRTLVHWALTSSEAIQAIIKDRYKQQRHQDDENQPLSVQPWGLDGDKRRYFLIQGADDTTGFRIYRESGRYLTKGTASWINVGGDIEELKQLAAKLNDVDGSQAARRLAARMLNAVPTFEASEEKRKRKEYRQLKRAQFERPEPGFSLYEGRTRGKRLRYTYDDDNDMVFGGGVDSDATSTRRSARNRDSSARTTPFEASGPTFTASGRQINKPKTGEYGEPLLKSALENATDELAPELEDGATGTDSEPVQNGRATRAAGRSGHVNGVNGRKRKRVIDDDEDDEGEMSDEEGGDGEDDWDSDRNAEEEDDTEMPDADDEDSEDPDAESQSLVVKLKVSPQRSTNGESKEVNGDATDEDTKPVPATKTQYDTHDNTLTHQPSEQTPQNPQAQHRSPPPEQAAPGAEPTPSTQPSSTLQPNGTHTATTTSPSTNLPASTQPDTAPSSSAPYPTPATSTAAATSAEKLSPSQPQPQDPETT</sequence>
<gene>
    <name evidence="5" type="ORF">D0863_16060</name>
</gene>
<dbReference type="AlphaFoldDB" id="A0A3M7BZX3"/>
<evidence type="ECO:0000313" key="5">
    <source>
        <dbReference type="EMBL" id="RMY45329.1"/>
    </source>
</evidence>
<organism evidence="5 6">
    <name type="scientific">Hortaea werneckii</name>
    <name type="common">Black yeast</name>
    <name type="synonym">Cladosporium werneckii</name>
    <dbReference type="NCBI Taxonomy" id="91943"/>
    <lineage>
        <taxon>Eukaryota</taxon>
        <taxon>Fungi</taxon>
        <taxon>Dikarya</taxon>
        <taxon>Ascomycota</taxon>
        <taxon>Pezizomycotina</taxon>
        <taxon>Dothideomycetes</taxon>
        <taxon>Dothideomycetidae</taxon>
        <taxon>Mycosphaerellales</taxon>
        <taxon>Teratosphaeriaceae</taxon>
        <taxon>Hortaea</taxon>
    </lineage>
</organism>
<dbReference type="GO" id="GO:0005634">
    <property type="term" value="C:nucleus"/>
    <property type="evidence" value="ECO:0007669"/>
    <property type="project" value="UniProtKB-SubCell"/>
</dbReference>
<evidence type="ECO:0000256" key="1">
    <source>
        <dbReference type="ARBA" id="ARBA00004123"/>
    </source>
</evidence>
<proteinExistence type="predicted"/>
<name>A0A3M7BZX3_HORWE</name>
<evidence type="ECO:0000259" key="4">
    <source>
        <dbReference type="Pfam" id="PF15612"/>
    </source>
</evidence>
<protein>
    <recommendedName>
        <fullName evidence="4">WHIM1 domain-containing protein</fullName>
    </recommendedName>
</protein>